<accession>A0A4R3VFQ0</accession>
<dbReference type="InterPro" id="IPR040782">
    <property type="entry name" value="KfrB"/>
</dbReference>
<dbReference type="RefSeq" id="WP_132568974.1">
    <property type="nucleotide sequence ID" value="NZ_CBCSGL010000007.1"/>
</dbReference>
<evidence type="ECO:0000259" key="2">
    <source>
        <dbReference type="Pfam" id="PF18790"/>
    </source>
</evidence>
<feature type="domain" description="KfrB" evidence="2">
    <location>
        <begin position="97"/>
        <end position="149"/>
    </location>
</feature>
<dbReference type="AlphaFoldDB" id="A0A4R3VFQ0"/>
<keyword evidence="4" id="KW-1185">Reference proteome</keyword>
<feature type="region of interest" description="Disordered" evidence="1">
    <location>
        <begin position="59"/>
        <end position="92"/>
    </location>
</feature>
<feature type="compositionally biased region" description="Basic and acidic residues" evidence="1">
    <location>
        <begin position="26"/>
        <end position="38"/>
    </location>
</feature>
<feature type="region of interest" description="Disordered" evidence="1">
    <location>
        <begin position="1"/>
        <end position="38"/>
    </location>
</feature>
<dbReference type="Proteomes" id="UP000295110">
    <property type="component" value="Unassembled WGS sequence"/>
</dbReference>
<protein>
    <recommendedName>
        <fullName evidence="2">KfrB domain-containing protein</fullName>
    </recommendedName>
</protein>
<proteinExistence type="predicted"/>
<dbReference type="OrthoDB" id="6142474at2"/>
<organism evidence="3 4">
    <name type="scientific">Roseateles saccharophilus</name>
    <name type="common">Pseudomonas saccharophila</name>
    <dbReference type="NCBI Taxonomy" id="304"/>
    <lineage>
        <taxon>Bacteria</taxon>
        <taxon>Pseudomonadati</taxon>
        <taxon>Pseudomonadota</taxon>
        <taxon>Betaproteobacteria</taxon>
        <taxon>Burkholderiales</taxon>
        <taxon>Sphaerotilaceae</taxon>
        <taxon>Roseateles</taxon>
    </lineage>
</organism>
<evidence type="ECO:0000256" key="1">
    <source>
        <dbReference type="SAM" id="MobiDB-lite"/>
    </source>
</evidence>
<dbReference type="Pfam" id="PF18790">
    <property type="entry name" value="KfrB"/>
    <property type="match status" value="1"/>
</dbReference>
<evidence type="ECO:0000313" key="4">
    <source>
        <dbReference type="Proteomes" id="UP000295110"/>
    </source>
</evidence>
<feature type="compositionally biased region" description="Basic and acidic residues" evidence="1">
    <location>
        <begin position="1"/>
        <end position="11"/>
    </location>
</feature>
<sequence>MTERTGHDAEMGGHVAPKYPWLAAEAPDRPELKRNRDRRQAEIVQAMLDAEILLEQQGLQSEEERVTAQSEASMRADLQRQGFDGSPERSGALDHAYHGPIVAVTARHVAQDIGRRRIVIHEGRSLDAVPALGSRVEVKFKGGRGTVSELRKPGPDLGR</sequence>
<dbReference type="EMBL" id="SMBU01000001">
    <property type="protein sequence ID" value="TCV04247.1"/>
    <property type="molecule type" value="Genomic_DNA"/>
</dbReference>
<name>A0A4R3VFQ0_ROSSA</name>
<comment type="caution">
    <text evidence="3">The sequence shown here is derived from an EMBL/GenBank/DDBJ whole genome shotgun (WGS) entry which is preliminary data.</text>
</comment>
<reference evidence="3 4" key="1">
    <citation type="submission" date="2019-03" db="EMBL/GenBank/DDBJ databases">
        <title>Genomic Encyclopedia of Type Strains, Phase IV (KMG-IV): sequencing the most valuable type-strain genomes for metagenomic binning, comparative biology and taxonomic classification.</title>
        <authorList>
            <person name="Goeker M."/>
        </authorList>
    </citation>
    <scope>NUCLEOTIDE SEQUENCE [LARGE SCALE GENOMIC DNA]</scope>
    <source>
        <strain evidence="3 4">DSM 654</strain>
    </source>
</reference>
<gene>
    <name evidence="3" type="ORF">EV671_10012</name>
</gene>
<evidence type="ECO:0000313" key="3">
    <source>
        <dbReference type="EMBL" id="TCV04247.1"/>
    </source>
</evidence>